<comment type="caution">
    <text evidence="8">The sequence shown here is derived from an EMBL/GenBank/DDBJ whole genome shotgun (WGS) entry which is preliminary data.</text>
</comment>
<feature type="domain" description="Cytochrome oxidase subunit II copper A binding" evidence="7">
    <location>
        <begin position="1"/>
        <end position="151"/>
    </location>
</feature>
<dbReference type="GO" id="GO:0004129">
    <property type="term" value="F:cytochrome-c oxidase activity"/>
    <property type="evidence" value="ECO:0007669"/>
    <property type="project" value="UniProtKB-EC"/>
</dbReference>
<evidence type="ECO:0000313" key="8">
    <source>
        <dbReference type="EMBL" id="PHT28053.1"/>
    </source>
</evidence>
<dbReference type="GO" id="GO:0005507">
    <property type="term" value="F:copper ion binding"/>
    <property type="evidence" value="ECO:0007669"/>
    <property type="project" value="InterPro"/>
</dbReference>
<dbReference type="OrthoDB" id="1910254at2759"/>
<dbReference type="Proteomes" id="UP000224567">
    <property type="component" value="Unassembled WGS sequence"/>
</dbReference>
<evidence type="ECO:0000313" key="9">
    <source>
        <dbReference type="Proteomes" id="UP000224567"/>
    </source>
</evidence>
<dbReference type="SUPFAM" id="SSF49503">
    <property type="entry name" value="Cupredoxins"/>
    <property type="match status" value="1"/>
</dbReference>
<dbReference type="InterPro" id="IPR002429">
    <property type="entry name" value="CcO_II-like_C"/>
</dbReference>
<dbReference type="GO" id="GO:0016020">
    <property type="term" value="C:membrane"/>
    <property type="evidence" value="ECO:0007669"/>
    <property type="project" value="UniProtKB-SubCell"/>
</dbReference>
<evidence type="ECO:0000256" key="5">
    <source>
        <dbReference type="ARBA" id="ARBA00031389"/>
    </source>
</evidence>
<evidence type="ECO:0000256" key="4">
    <source>
        <dbReference type="ARBA" id="ARBA00023136"/>
    </source>
</evidence>
<reference evidence="9" key="2">
    <citation type="journal article" date="2017" name="J. Anim. Genet.">
        <title>Multiple reference genome sequences of hot pepper reveal the massive evolution of plant disease resistance genes by retroduplication.</title>
        <authorList>
            <person name="Kim S."/>
            <person name="Park J."/>
            <person name="Yeom S.-I."/>
            <person name="Kim Y.-M."/>
            <person name="Seo E."/>
            <person name="Kim K.-T."/>
            <person name="Kim M.-S."/>
            <person name="Lee J.M."/>
            <person name="Cheong K."/>
            <person name="Shin H.-S."/>
            <person name="Kim S.-B."/>
            <person name="Han K."/>
            <person name="Lee J."/>
            <person name="Park M."/>
            <person name="Lee H.-A."/>
            <person name="Lee H.-Y."/>
            <person name="Lee Y."/>
            <person name="Oh S."/>
            <person name="Lee J.H."/>
            <person name="Choi E."/>
            <person name="Choi E."/>
            <person name="Lee S.E."/>
            <person name="Jeon J."/>
            <person name="Kim H."/>
            <person name="Choi G."/>
            <person name="Song H."/>
            <person name="Lee J."/>
            <person name="Lee S.-C."/>
            <person name="Kwon J.-K."/>
            <person name="Lee H.-Y."/>
            <person name="Koo N."/>
            <person name="Hong Y."/>
            <person name="Kim R.W."/>
            <person name="Kang W.-H."/>
            <person name="Huh J.H."/>
            <person name="Kang B.-C."/>
            <person name="Yang T.-J."/>
            <person name="Lee Y.-H."/>
            <person name="Bennetzen J.L."/>
            <person name="Choi D."/>
        </authorList>
    </citation>
    <scope>NUCLEOTIDE SEQUENCE [LARGE SCALE GENOMIC DNA]</scope>
    <source>
        <strain evidence="9">cv. PBC81</strain>
    </source>
</reference>
<comment type="cofactor">
    <cofactor evidence="1">
        <name>Cu cation</name>
        <dbReference type="ChEBI" id="CHEBI:23378"/>
    </cofactor>
</comment>
<evidence type="ECO:0000256" key="3">
    <source>
        <dbReference type="ARBA" id="ARBA00007866"/>
    </source>
</evidence>
<dbReference type="PROSITE" id="PS50857">
    <property type="entry name" value="COX2_CUA"/>
    <property type="match status" value="1"/>
</dbReference>
<proteinExistence type="inferred from homology"/>
<dbReference type="PANTHER" id="PTHR22888">
    <property type="entry name" value="CYTOCHROME C OXIDASE, SUBUNIT II"/>
    <property type="match status" value="1"/>
</dbReference>
<sequence length="250" mass="27614">MVGSSRHKQVDRRGPVLLLLHREAVLERNKGCRECYTIPEDDLELGQSHLLEADNRVVLPAKSHIRFIVTSADVPHSWIVPSLGVKCDVVPGRLNHTSILVWKQYCRPLGAIAKPSRIKESSPYSNSKRPTYSLSTGSLCKEGKASMQVEKGGGQAMGTRRNRTISGVDRGLDLDVESSSQVEDDPLVDQDLNGYNRTTAIDAGDACRWPFFYFSGVNDTALSVMETARCAWVKEIRFSSLGCLLAYSTS</sequence>
<dbReference type="PRINTS" id="PR01166">
    <property type="entry name" value="CYCOXIDASEII"/>
</dbReference>
<comment type="subcellular location">
    <subcellularLocation>
        <location evidence="2">Membrane</location>
    </subcellularLocation>
</comment>
<dbReference type="STRING" id="33114.A0A2G2V4Y4"/>
<evidence type="ECO:0000256" key="1">
    <source>
        <dbReference type="ARBA" id="ARBA00001935"/>
    </source>
</evidence>
<dbReference type="AlphaFoldDB" id="A0A2G2V4Y4"/>
<name>A0A2G2V4Y4_CAPBA</name>
<keyword evidence="4" id="KW-0472">Membrane</keyword>
<dbReference type="PANTHER" id="PTHR22888:SF9">
    <property type="entry name" value="CYTOCHROME C OXIDASE SUBUNIT 2"/>
    <property type="match status" value="1"/>
</dbReference>
<accession>A0A2G2V4Y4</accession>
<protein>
    <recommendedName>
        <fullName evidence="5">Cytochrome c oxidase polypeptide II</fullName>
    </recommendedName>
</protein>
<gene>
    <name evidence="8" type="ORF">CQW23_32351</name>
</gene>
<keyword evidence="9" id="KW-1185">Reference proteome</keyword>
<evidence type="ECO:0000256" key="6">
    <source>
        <dbReference type="ARBA" id="ARBA00049512"/>
    </source>
</evidence>
<organism evidence="8 9">
    <name type="scientific">Capsicum baccatum</name>
    <name type="common">Peruvian pepper</name>
    <dbReference type="NCBI Taxonomy" id="33114"/>
    <lineage>
        <taxon>Eukaryota</taxon>
        <taxon>Viridiplantae</taxon>
        <taxon>Streptophyta</taxon>
        <taxon>Embryophyta</taxon>
        <taxon>Tracheophyta</taxon>
        <taxon>Spermatophyta</taxon>
        <taxon>Magnoliopsida</taxon>
        <taxon>eudicotyledons</taxon>
        <taxon>Gunneridae</taxon>
        <taxon>Pentapetalae</taxon>
        <taxon>asterids</taxon>
        <taxon>lamiids</taxon>
        <taxon>Solanales</taxon>
        <taxon>Solanaceae</taxon>
        <taxon>Solanoideae</taxon>
        <taxon>Capsiceae</taxon>
        <taxon>Capsicum</taxon>
    </lineage>
</organism>
<dbReference type="EMBL" id="MLFT02000272">
    <property type="protein sequence ID" value="PHT28053.1"/>
    <property type="molecule type" value="Genomic_DNA"/>
</dbReference>
<dbReference type="Pfam" id="PF00116">
    <property type="entry name" value="COX2"/>
    <property type="match status" value="1"/>
</dbReference>
<dbReference type="InterPro" id="IPR045187">
    <property type="entry name" value="CcO_II"/>
</dbReference>
<comment type="similarity">
    <text evidence="3">Belongs to the cytochrome c oxidase subunit 2 family.</text>
</comment>
<reference evidence="8 9" key="1">
    <citation type="journal article" date="2017" name="Genome Biol.">
        <title>New reference genome sequences of hot pepper reveal the massive evolution of plant disease-resistance genes by retroduplication.</title>
        <authorList>
            <person name="Kim S."/>
            <person name="Park J."/>
            <person name="Yeom S.I."/>
            <person name="Kim Y.M."/>
            <person name="Seo E."/>
            <person name="Kim K.T."/>
            <person name="Kim M.S."/>
            <person name="Lee J.M."/>
            <person name="Cheong K."/>
            <person name="Shin H.S."/>
            <person name="Kim S.B."/>
            <person name="Han K."/>
            <person name="Lee J."/>
            <person name="Park M."/>
            <person name="Lee H.A."/>
            <person name="Lee H.Y."/>
            <person name="Lee Y."/>
            <person name="Oh S."/>
            <person name="Lee J.H."/>
            <person name="Choi E."/>
            <person name="Choi E."/>
            <person name="Lee S.E."/>
            <person name="Jeon J."/>
            <person name="Kim H."/>
            <person name="Choi G."/>
            <person name="Song H."/>
            <person name="Lee J."/>
            <person name="Lee S.C."/>
            <person name="Kwon J.K."/>
            <person name="Lee H.Y."/>
            <person name="Koo N."/>
            <person name="Hong Y."/>
            <person name="Kim R.W."/>
            <person name="Kang W.H."/>
            <person name="Huh J.H."/>
            <person name="Kang B.C."/>
            <person name="Yang T.J."/>
            <person name="Lee Y.H."/>
            <person name="Bennetzen J.L."/>
            <person name="Choi D."/>
        </authorList>
    </citation>
    <scope>NUCLEOTIDE SEQUENCE [LARGE SCALE GENOMIC DNA]</scope>
    <source>
        <strain evidence="9">cv. PBC81</strain>
    </source>
</reference>
<dbReference type="Gene3D" id="2.60.40.420">
    <property type="entry name" value="Cupredoxins - blue copper proteins"/>
    <property type="match status" value="1"/>
</dbReference>
<dbReference type="InterPro" id="IPR008972">
    <property type="entry name" value="Cupredoxin"/>
</dbReference>
<evidence type="ECO:0000259" key="7">
    <source>
        <dbReference type="PROSITE" id="PS50857"/>
    </source>
</evidence>
<dbReference type="GO" id="GO:0042773">
    <property type="term" value="P:ATP synthesis coupled electron transport"/>
    <property type="evidence" value="ECO:0007669"/>
    <property type="project" value="TreeGrafter"/>
</dbReference>
<comment type="catalytic activity">
    <reaction evidence="6">
        <text>4 Fe(II)-[cytochrome c] + O2 + 8 H(+)(in) = 4 Fe(III)-[cytochrome c] + 2 H2O + 4 H(+)(out)</text>
        <dbReference type="Rhea" id="RHEA:11436"/>
        <dbReference type="Rhea" id="RHEA-COMP:10350"/>
        <dbReference type="Rhea" id="RHEA-COMP:14399"/>
        <dbReference type="ChEBI" id="CHEBI:15377"/>
        <dbReference type="ChEBI" id="CHEBI:15378"/>
        <dbReference type="ChEBI" id="CHEBI:15379"/>
        <dbReference type="ChEBI" id="CHEBI:29033"/>
        <dbReference type="ChEBI" id="CHEBI:29034"/>
        <dbReference type="EC" id="7.1.1.9"/>
    </reaction>
    <physiologicalReaction direction="left-to-right" evidence="6">
        <dbReference type="Rhea" id="RHEA:11437"/>
    </physiologicalReaction>
</comment>
<evidence type="ECO:0000256" key="2">
    <source>
        <dbReference type="ARBA" id="ARBA00004370"/>
    </source>
</evidence>